<organism evidence="1 2">
    <name type="scientific">Chiloscyllium punctatum</name>
    <name type="common">Brownbanded bambooshark</name>
    <name type="synonym">Hemiscyllium punctatum</name>
    <dbReference type="NCBI Taxonomy" id="137246"/>
    <lineage>
        <taxon>Eukaryota</taxon>
        <taxon>Metazoa</taxon>
        <taxon>Chordata</taxon>
        <taxon>Craniata</taxon>
        <taxon>Vertebrata</taxon>
        <taxon>Chondrichthyes</taxon>
        <taxon>Elasmobranchii</taxon>
        <taxon>Galeomorphii</taxon>
        <taxon>Galeoidea</taxon>
        <taxon>Orectolobiformes</taxon>
        <taxon>Hemiscylliidae</taxon>
        <taxon>Chiloscyllium</taxon>
    </lineage>
</organism>
<protein>
    <submittedName>
        <fullName evidence="1">Uncharacterized protein</fullName>
    </submittedName>
</protein>
<feature type="non-terminal residue" evidence="1">
    <location>
        <position position="66"/>
    </location>
</feature>
<reference evidence="1 2" key="1">
    <citation type="journal article" date="2018" name="Nat. Ecol. Evol.">
        <title>Shark genomes provide insights into elasmobranch evolution and the origin of vertebrates.</title>
        <authorList>
            <person name="Hara Y"/>
            <person name="Yamaguchi K"/>
            <person name="Onimaru K"/>
            <person name="Kadota M"/>
            <person name="Koyanagi M"/>
            <person name="Keeley SD"/>
            <person name="Tatsumi K"/>
            <person name="Tanaka K"/>
            <person name="Motone F"/>
            <person name="Kageyama Y"/>
            <person name="Nozu R"/>
            <person name="Adachi N"/>
            <person name="Nishimura O"/>
            <person name="Nakagawa R"/>
            <person name="Tanegashima C"/>
            <person name="Kiyatake I"/>
            <person name="Matsumoto R"/>
            <person name="Murakumo K"/>
            <person name="Nishida K"/>
            <person name="Terakita A"/>
            <person name="Kuratani S"/>
            <person name="Sato K"/>
            <person name="Hyodo S Kuraku.S."/>
        </authorList>
    </citation>
    <scope>NUCLEOTIDE SEQUENCE [LARGE SCALE GENOMIC DNA]</scope>
</reference>
<dbReference type="EMBL" id="BEZZ01025241">
    <property type="protein sequence ID" value="GCC39557.1"/>
    <property type="molecule type" value="Genomic_DNA"/>
</dbReference>
<comment type="caution">
    <text evidence="1">The sequence shown here is derived from an EMBL/GenBank/DDBJ whole genome shotgun (WGS) entry which is preliminary data.</text>
</comment>
<name>A0A401TAB7_CHIPU</name>
<dbReference type="Proteomes" id="UP000287033">
    <property type="component" value="Unassembled WGS sequence"/>
</dbReference>
<feature type="non-terminal residue" evidence="1">
    <location>
        <position position="1"/>
    </location>
</feature>
<dbReference type="STRING" id="137246.A0A401TAB7"/>
<sequence length="66" mass="7004">GDVVLRSDHVIETLTKLAIAADKASSININQGSIKFTIKHGKEGIIDFTSGSELIISKSKNGHLSV</sequence>
<gene>
    <name evidence="1" type="ORF">chiPu_0023694</name>
</gene>
<evidence type="ECO:0000313" key="2">
    <source>
        <dbReference type="Proteomes" id="UP000287033"/>
    </source>
</evidence>
<dbReference type="OrthoDB" id="6108017at2759"/>
<evidence type="ECO:0000313" key="1">
    <source>
        <dbReference type="EMBL" id="GCC39557.1"/>
    </source>
</evidence>
<accession>A0A401TAB7</accession>
<proteinExistence type="predicted"/>
<dbReference type="AlphaFoldDB" id="A0A401TAB7"/>
<keyword evidence="2" id="KW-1185">Reference proteome</keyword>